<accession>A0A645DYZ6</accession>
<gene>
    <name evidence="1" type="ORF">SDC9_141677</name>
</gene>
<name>A0A645DYZ6_9ZZZZ</name>
<organism evidence="1">
    <name type="scientific">bioreactor metagenome</name>
    <dbReference type="NCBI Taxonomy" id="1076179"/>
    <lineage>
        <taxon>unclassified sequences</taxon>
        <taxon>metagenomes</taxon>
        <taxon>ecological metagenomes</taxon>
    </lineage>
</organism>
<protein>
    <submittedName>
        <fullName evidence="1">Uncharacterized protein</fullName>
    </submittedName>
</protein>
<dbReference type="EMBL" id="VSSQ01041146">
    <property type="protein sequence ID" value="MPM94531.1"/>
    <property type="molecule type" value="Genomic_DNA"/>
</dbReference>
<sequence>MQNGRIDGGLLRRKRAAQADARFRAQRYFARKGHLLRCVAPPCGREDSLCACAKRAWAGCGGAFADCVSSRASVCDGGFRRRDDRRQRGGALYEADGGYARSCGEPFRMPLSGETACRSNRISG</sequence>
<evidence type="ECO:0000313" key="1">
    <source>
        <dbReference type="EMBL" id="MPM94531.1"/>
    </source>
</evidence>
<dbReference type="AlphaFoldDB" id="A0A645DYZ6"/>
<comment type="caution">
    <text evidence="1">The sequence shown here is derived from an EMBL/GenBank/DDBJ whole genome shotgun (WGS) entry which is preliminary data.</text>
</comment>
<proteinExistence type="predicted"/>
<reference evidence="1" key="1">
    <citation type="submission" date="2019-08" db="EMBL/GenBank/DDBJ databases">
        <authorList>
            <person name="Kucharzyk K."/>
            <person name="Murdoch R.W."/>
            <person name="Higgins S."/>
            <person name="Loffler F."/>
        </authorList>
    </citation>
    <scope>NUCLEOTIDE SEQUENCE</scope>
</reference>